<keyword evidence="1" id="KW-0472">Membrane</keyword>
<sequence>MFWYFYLFKKSTLCFDLLSFYNKLFVASREHSLYKGSGLNLKKQNKTRVLKSYLSAYVLFLHFFIRKHNFSSSPKLSLQTVLL</sequence>
<reference evidence="2" key="2">
    <citation type="journal article" date="2015" name="Fish Shellfish Immunol.">
        <title>Early steps in the European eel (Anguilla anguilla)-Vibrio vulnificus interaction in the gills: Role of the RtxA13 toxin.</title>
        <authorList>
            <person name="Callol A."/>
            <person name="Pajuelo D."/>
            <person name="Ebbesson L."/>
            <person name="Teles M."/>
            <person name="MacKenzie S."/>
            <person name="Amaro C."/>
        </authorList>
    </citation>
    <scope>NUCLEOTIDE SEQUENCE</scope>
</reference>
<reference evidence="2" key="1">
    <citation type="submission" date="2014-11" db="EMBL/GenBank/DDBJ databases">
        <authorList>
            <person name="Amaro Gonzalez C."/>
        </authorList>
    </citation>
    <scope>NUCLEOTIDE SEQUENCE</scope>
</reference>
<evidence type="ECO:0000256" key="1">
    <source>
        <dbReference type="SAM" id="Phobius"/>
    </source>
</evidence>
<feature type="transmembrane region" description="Helical" evidence="1">
    <location>
        <begin position="49"/>
        <end position="65"/>
    </location>
</feature>
<proteinExistence type="predicted"/>
<dbReference type="AlphaFoldDB" id="A0A0E9SVN9"/>
<evidence type="ECO:0000313" key="2">
    <source>
        <dbReference type="EMBL" id="JAH45424.1"/>
    </source>
</evidence>
<keyword evidence="1" id="KW-0812">Transmembrane</keyword>
<accession>A0A0E9SVN9</accession>
<name>A0A0E9SVN9_ANGAN</name>
<protein>
    <submittedName>
        <fullName evidence="2">Uncharacterized protein</fullName>
    </submittedName>
</protein>
<dbReference type="EMBL" id="GBXM01063153">
    <property type="protein sequence ID" value="JAH45424.1"/>
    <property type="molecule type" value="Transcribed_RNA"/>
</dbReference>
<keyword evidence="1" id="KW-1133">Transmembrane helix</keyword>
<organism evidence="2">
    <name type="scientific">Anguilla anguilla</name>
    <name type="common">European freshwater eel</name>
    <name type="synonym">Muraena anguilla</name>
    <dbReference type="NCBI Taxonomy" id="7936"/>
    <lineage>
        <taxon>Eukaryota</taxon>
        <taxon>Metazoa</taxon>
        <taxon>Chordata</taxon>
        <taxon>Craniata</taxon>
        <taxon>Vertebrata</taxon>
        <taxon>Euteleostomi</taxon>
        <taxon>Actinopterygii</taxon>
        <taxon>Neopterygii</taxon>
        <taxon>Teleostei</taxon>
        <taxon>Anguilliformes</taxon>
        <taxon>Anguillidae</taxon>
        <taxon>Anguilla</taxon>
    </lineage>
</organism>